<feature type="compositionally biased region" description="Low complexity" evidence="4">
    <location>
        <begin position="37"/>
        <end position="54"/>
    </location>
</feature>
<evidence type="ECO:0000313" key="6">
    <source>
        <dbReference type="EMBL" id="PTL38372.1"/>
    </source>
</evidence>
<dbReference type="Gene3D" id="3.40.190.170">
    <property type="entry name" value="Bacterial extracellular solute-binding protein, family 7"/>
    <property type="match status" value="1"/>
</dbReference>
<dbReference type="AlphaFoldDB" id="A0A2T4U4P1"/>
<comment type="similarity">
    <text evidence="1">Belongs to the bacterial solute-binding protein 7 family.</text>
</comment>
<dbReference type="RefSeq" id="WP_107585364.1">
    <property type="nucleotide sequence ID" value="NZ_PZJJ01000019.1"/>
</dbReference>
<sequence>MKKIFVCSVLSSVFVLSACGFNNADSGDEEVNTASGNDNNEASADNTANENNNTSEEDTSGAHEEAEIVLDMSLPEGRDTKNDAGASAFREKLEELTDNEVSVNIHYSNAFGGEREVYEMMGQGTVDLALQSSGPMGVFEEEMLVFDLPYIFEGKEHARGVLDGEIGEELADSFEEAANVKILSWIENGFVVIGSAGQDIEEISDLENYTIRVQESEVQIDTWEAVGANPTPMAWPEVYTALQQGVIDGHDQAIMVLETGGFDEIQSSITITDARFVAAPISMGADQFNSMSDEHQEALIEAAEYGRDVGRETIDQMEVDAMEYLENEGGQTIYEFTDEQKEEYREMTQEVYDEWGPVIGEDLIERIQNFNQ</sequence>
<keyword evidence="2" id="KW-0813">Transport</keyword>
<dbReference type="CDD" id="cd13603">
    <property type="entry name" value="PBP2_TRAP_Siap_TeaA_like"/>
    <property type="match status" value="1"/>
</dbReference>
<dbReference type="PANTHER" id="PTHR33376">
    <property type="match status" value="1"/>
</dbReference>
<dbReference type="PANTHER" id="PTHR33376:SF7">
    <property type="entry name" value="C4-DICARBOXYLATE-BINDING PROTEIN DCTB"/>
    <property type="match status" value="1"/>
</dbReference>
<keyword evidence="7" id="KW-1185">Reference proteome</keyword>
<protein>
    <submittedName>
        <fullName evidence="6">TRAP transporter substrate-binding protein DctP</fullName>
    </submittedName>
</protein>
<accession>A0A2T4U4P1</accession>
<evidence type="ECO:0000256" key="2">
    <source>
        <dbReference type="ARBA" id="ARBA00022448"/>
    </source>
</evidence>
<evidence type="ECO:0000256" key="4">
    <source>
        <dbReference type="SAM" id="MobiDB-lite"/>
    </source>
</evidence>
<proteinExistence type="inferred from homology"/>
<dbReference type="PIRSF" id="PIRSF006470">
    <property type="entry name" value="DctB"/>
    <property type="match status" value="1"/>
</dbReference>
<dbReference type="InterPro" id="IPR004682">
    <property type="entry name" value="TRAP_DctP"/>
</dbReference>
<dbReference type="NCBIfam" id="NF037995">
    <property type="entry name" value="TRAP_S1"/>
    <property type="match status" value="1"/>
</dbReference>
<organism evidence="6 7">
    <name type="scientific">Alkalicoccus saliphilus</name>
    <dbReference type="NCBI Taxonomy" id="200989"/>
    <lineage>
        <taxon>Bacteria</taxon>
        <taxon>Bacillati</taxon>
        <taxon>Bacillota</taxon>
        <taxon>Bacilli</taxon>
        <taxon>Bacillales</taxon>
        <taxon>Bacillaceae</taxon>
        <taxon>Alkalicoccus</taxon>
    </lineage>
</organism>
<evidence type="ECO:0000256" key="3">
    <source>
        <dbReference type="ARBA" id="ARBA00022729"/>
    </source>
</evidence>
<dbReference type="InterPro" id="IPR018389">
    <property type="entry name" value="DctP_fam"/>
</dbReference>
<feature type="region of interest" description="Disordered" evidence="4">
    <location>
        <begin position="28"/>
        <end position="63"/>
    </location>
</feature>
<dbReference type="Pfam" id="PF03480">
    <property type="entry name" value="DctP"/>
    <property type="match status" value="1"/>
</dbReference>
<keyword evidence="3 5" id="KW-0732">Signal</keyword>
<dbReference type="GO" id="GO:0055085">
    <property type="term" value="P:transmembrane transport"/>
    <property type="evidence" value="ECO:0007669"/>
    <property type="project" value="InterPro"/>
</dbReference>
<dbReference type="InterPro" id="IPR038404">
    <property type="entry name" value="TRAP_DctP_sf"/>
</dbReference>
<dbReference type="EMBL" id="PZJJ01000019">
    <property type="protein sequence ID" value="PTL38372.1"/>
    <property type="molecule type" value="Genomic_DNA"/>
</dbReference>
<feature type="signal peptide" evidence="5">
    <location>
        <begin position="1"/>
        <end position="24"/>
    </location>
</feature>
<dbReference type="GO" id="GO:0030288">
    <property type="term" value="C:outer membrane-bounded periplasmic space"/>
    <property type="evidence" value="ECO:0007669"/>
    <property type="project" value="InterPro"/>
</dbReference>
<reference evidence="6 7" key="1">
    <citation type="submission" date="2018-03" db="EMBL/GenBank/DDBJ databases">
        <title>Alkalicoccus saliphilus sp. nov., isolated from a mineral pool.</title>
        <authorList>
            <person name="Zhao B."/>
        </authorList>
    </citation>
    <scope>NUCLEOTIDE SEQUENCE [LARGE SCALE GENOMIC DNA]</scope>
    <source>
        <strain evidence="6 7">6AG</strain>
    </source>
</reference>
<dbReference type="Proteomes" id="UP000240509">
    <property type="component" value="Unassembled WGS sequence"/>
</dbReference>
<dbReference type="PROSITE" id="PS51257">
    <property type="entry name" value="PROKAR_LIPOPROTEIN"/>
    <property type="match status" value="1"/>
</dbReference>
<evidence type="ECO:0000313" key="7">
    <source>
        <dbReference type="Proteomes" id="UP000240509"/>
    </source>
</evidence>
<evidence type="ECO:0000256" key="1">
    <source>
        <dbReference type="ARBA" id="ARBA00009023"/>
    </source>
</evidence>
<feature type="chain" id="PRO_5015530431" evidence="5">
    <location>
        <begin position="25"/>
        <end position="372"/>
    </location>
</feature>
<evidence type="ECO:0000256" key="5">
    <source>
        <dbReference type="SAM" id="SignalP"/>
    </source>
</evidence>
<dbReference type="OrthoDB" id="9776801at2"/>
<gene>
    <name evidence="6" type="ORF">C6Y45_11470</name>
</gene>
<comment type="caution">
    <text evidence="6">The sequence shown here is derived from an EMBL/GenBank/DDBJ whole genome shotgun (WGS) entry which is preliminary data.</text>
</comment>
<name>A0A2T4U4P1_9BACI</name>